<dbReference type="AlphaFoldDB" id="A0A8B6G701"/>
<keyword evidence="1" id="KW-0732">Signal</keyword>
<evidence type="ECO:0000313" key="3">
    <source>
        <dbReference type="Proteomes" id="UP000596742"/>
    </source>
</evidence>
<organism evidence="2 3">
    <name type="scientific">Mytilus galloprovincialis</name>
    <name type="common">Mediterranean mussel</name>
    <dbReference type="NCBI Taxonomy" id="29158"/>
    <lineage>
        <taxon>Eukaryota</taxon>
        <taxon>Metazoa</taxon>
        <taxon>Spiralia</taxon>
        <taxon>Lophotrochozoa</taxon>
        <taxon>Mollusca</taxon>
        <taxon>Bivalvia</taxon>
        <taxon>Autobranchia</taxon>
        <taxon>Pteriomorphia</taxon>
        <taxon>Mytilida</taxon>
        <taxon>Mytiloidea</taxon>
        <taxon>Mytilidae</taxon>
        <taxon>Mytilinae</taxon>
        <taxon>Mytilus</taxon>
    </lineage>
</organism>
<comment type="caution">
    <text evidence="2">The sequence shown here is derived from an EMBL/GenBank/DDBJ whole genome shotgun (WGS) entry which is preliminary data.</text>
</comment>
<dbReference type="EMBL" id="UYJE01007977">
    <property type="protein sequence ID" value="VDI59705.1"/>
    <property type="molecule type" value="Genomic_DNA"/>
</dbReference>
<feature type="chain" id="PRO_5032840284" evidence="1">
    <location>
        <begin position="24"/>
        <end position="105"/>
    </location>
</feature>
<evidence type="ECO:0000256" key="1">
    <source>
        <dbReference type="SAM" id="SignalP"/>
    </source>
</evidence>
<dbReference type="Proteomes" id="UP000596742">
    <property type="component" value="Unassembled WGS sequence"/>
</dbReference>
<reference evidence="2" key="1">
    <citation type="submission" date="2018-11" db="EMBL/GenBank/DDBJ databases">
        <authorList>
            <person name="Alioto T."/>
            <person name="Alioto T."/>
        </authorList>
    </citation>
    <scope>NUCLEOTIDE SEQUENCE</scope>
</reference>
<sequence>MKNKVLHDMLLLICSLYVLCVDSVPENSILNTQQSTGTELSQICTPVGLNKNQIHRPQTIKRSTNGELVWIGAFVLYTPWMEFKGIYGNISIGKEVIRGKYLYRK</sequence>
<keyword evidence="3" id="KW-1185">Reference proteome</keyword>
<proteinExistence type="predicted"/>
<evidence type="ECO:0000313" key="2">
    <source>
        <dbReference type="EMBL" id="VDI59705.1"/>
    </source>
</evidence>
<accession>A0A8B6G701</accession>
<protein>
    <submittedName>
        <fullName evidence="2">Uncharacterized protein</fullName>
    </submittedName>
</protein>
<gene>
    <name evidence="2" type="ORF">MGAL_10B080696</name>
</gene>
<feature type="signal peptide" evidence="1">
    <location>
        <begin position="1"/>
        <end position="23"/>
    </location>
</feature>
<name>A0A8B6G701_MYTGA</name>